<keyword evidence="5" id="KW-1003">Cell membrane</keyword>
<proteinExistence type="inferred from homology"/>
<keyword evidence="9" id="KW-0975">Bacterial flagellum</keyword>
<evidence type="ECO:0000256" key="3">
    <source>
        <dbReference type="ARBA" id="ARBA00011049"/>
    </source>
</evidence>
<dbReference type="InterPro" id="IPR036429">
    <property type="entry name" value="SpoA-like_sf"/>
</dbReference>
<protein>
    <recommendedName>
        <fullName evidence="4">Flagellar motor switch protein FliM</fullName>
    </recommendedName>
</protein>
<keyword evidence="7" id="KW-0283">Flagellar rotation</keyword>
<evidence type="ECO:0000256" key="7">
    <source>
        <dbReference type="ARBA" id="ARBA00022779"/>
    </source>
</evidence>
<evidence type="ECO:0000313" key="13">
    <source>
        <dbReference type="Proteomes" id="UP000580910"/>
    </source>
</evidence>
<dbReference type="PANTHER" id="PTHR30034">
    <property type="entry name" value="FLAGELLAR MOTOR SWITCH PROTEIN FLIM"/>
    <property type="match status" value="1"/>
</dbReference>
<dbReference type="SUPFAM" id="SSF101801">
    <property type="entry name" value="Surface presentation of antigens (SPOA)"/>
    <property type="match status" value="1"/>
</dbReference>
<name>A0A7W3J2J7_9ACTN</name>
<accession>A0A7W3J2J7</accession>
<sequence>MLRSAVPSTPAPGQPGADLPAGRSRRRALAEPVSYDFRRPIQLSREHGRMLQVAFDGFARQATTVFTSSLRTVCQVTLTSVDQRTYAEYVDSLDASTYLTMFSAEPMHTLGVLEIPLQATMTCIDHMLGGPGSTKQPQRPLSEIESGIAGGMIERLLGEMRYSMAGIVPLDPMVTGVEYSPQFAQVAGASDVMVVAAFELRINERGYRMTICLPFAGLLPHLVKAAAPVPVSERERSQRALSAAELRHRFEGVPVEVAVRVRPTVLGPGDLTDLAPGDVVRLGHPAAAPLEVVVDGTTFAHATAGARGPRLAALIVGTPKETA</sequence>
<evidence type="ECO:0000256" key="8">
    <source>
        <dbReference type="ARBA" id="ARBA00023136"/>
    </source>
</evidence>
<feature type="region of interest" description="Disordered" evidence="10">
    <location>
        <begin position="1"/>
        <end position="25"/>
    </location>
</feature>
<dbReference type="Pfam" id="PF01052">
    <property type="entry name" value="FliMN_C"/>
    <property type="match status" value="1"/>
</dbReference>
<keyword evidence="12" id="KW-0282">Flagellum</keyword>
<dbReference type="GO" id="GO:0050918">
    <property type="term" value="P:positive chemotaxis"/>
    <property type="evidence" value="ECO:0007669"/>
    <property type="project" value="TreeGrafter"/>
</dbReference>
<reference evidence="12 13" key="1">
    <citation type="submission" date="2020-07" db="EMBL/GenBank/DDBJ databases">
        <title>Sequencing the genomes of 1000 actinobacteria strains.</title>
        <authorList>
            <person name="Klenk H.-P."/>
        </authorList>
    </citation>
    <scope>NUCLEOTIDE SEQUENCE [LARGE SCALE GENOMIC DNA]</scope>
    <source>
        <strain evidence="12 13">DSM 21349</strain>
    </source>
</reference>
<keyword evidence="12" id="KW-0969">Cilium</keyword>
<dbReference type="InterPro" id="IPR028976">
    <property type="entry name" value="CheC-like_sf"/>
</dbReference>
<dbReference type="EMBL" id="JACGXA010000001">
    <property type="protein sequence ID" value="MBA8805025.1"/>
    <property type="molecule type" value="Genomic_DNA"/>
</dbReference>
<feature type="domain" description="Flagellar motor switch protein FliN-like C-terminal" evidence="11">
    <location>
        <begin position="250"/>
        <end position="316"/>
    </location>
</feature>
<evidence type="ECO:0000313" key="12">
    <source>
        <dbReference type="EMBL" id="MBA8805025.1"/>
    </source>
</evidence>
<evidence type="ECO:0000256" key="2">
    <source>
        <dbReference type="ARBA" id="ARBA00004202"/>
    </source>
</evidence>
<comment type="subcellular location">
    <subcellularLocation>
        <location evidence="1">Bacterial flagellum basal body</location>
    </subcellularLocation>
    <subcellularLocation>
        <location evidence="2">Cell membrane</location>
        <topology evidence="2">Peripheral membrane protein</topology>
    </subcellularLocation>
</comment>
<keyword evidence="6" id="KW-0145">Chemotaxis</keyword>
<dbReference type="PRINTS" id="PR00955">
    <property type="entry name" value="FLGMOTORFLIM"/>
</dbReference>
<evidence type="ECO:0000256" key="10">
    <source>
        <dbReference type="SAM" id="MobiDB-lite"/>
    </source>
</evidence>
<dbReference type="GO" id="GO:0005886">
    <property type="term" value="C:plasma membrane"/>
    <property type="evidence" value="ECO:0007669"/>
    <property type="project" value="UniProtKB-SubCell"/>
</dbReference>
<organism evidence="12 13">
    <name type="scientific">Nocardioides ginsengisegetis</name>
    <dbReference type="NCBI Taxonomy" id="661491"/>
    <lineage>
        <taxon>Bacteria</taxon>
        <taxon>Bacillati</taxon>
        <taxon>Actinomycetota</taxon>
        <taxon>Actinomycetes</taxon>
        <taxon>Propionibacteriales</taxon>
        <taxon>Nocardioidaceae</taxon>
        <taxon>Nocardioides</taxon>
    </lineage>
</organism>
<dbReference type="GO" id="GO:0003774">
    <property type="term" value="F:cytoskeletal motor activity"/>
    <property type="evidence" value="ECO:0007669"/>
    <property type="project" value="InterPro"/>
</dbReference>
<dbReference type="Pfam" id="PF02154">
    <property type="entry name" value="FliM"/>
    <property type="match status" value="1"/>
</dbReference>
<evidence type="ECO:0000256" key="6">
    <source>
        <dbReference type="ARBA" id="ARBA00022500"/>
    </source>
</evidence>
<dbReference type="CDD" id="cd17908">
    <property type="entry name" value="FliM"/>
    <property type="match status" value="1"/>
</dbReference>
<dbReference type="Proteomes" id="UP000580910">
    <property type="component" value="Unassembled WGS sequence"/>
</dbReference>
<keyword evidence="13" id="KW-1185">Reference proteome</keyword>
<dbReference type="AlphaFoldDB" id="A0A7W3J2J7"/>
<evidence type="ECO:0000256" key="4">
    <source>
        <dbReference type="ARBA" id="ARBA00021898"/>
    </source>
</evidence>
<comment type="similarity">
    <text evidence="3">Belongs to the FliM family.</text>
</comment>
<dbReference type="InterPro" id="IPR001543">
    <property type="entry name" value="FliN-like_C"/>
</dbReference>
<dbReference type="RefSeq" id="WP_182540846.1">
    <property type="nucleotide sequence ID" value="NZ_JACGXA010000001.1"/>
</dbReference>
<dbReference type="GO" id="GO:0071978">
    <property type="term" value="P:bacterial-type flagellum-dependent swarming motility"/>
    <property type="evidence" value="ECO:0007669"/>
    <property type="project" value="TreeGrafter"/>
</dbReference>
<keyword evidence="8" id="KW-0472">Membrane</keyword>
<dbReference type="Gene3D" id="2.30.330.10">
    <property type="entry name" value="SpoA-like"/>
    <property type="match status" value="1"/>
</dbReference>
<evidence type="ECO:0000256" key="1">
    <source>
        <dbReference type="ARBA" id="ARBA00004117"/>
    </source>
</evidence>
<dbReference type="GO" id="GO:0009425">
    <property type="term" value="C:bacterial-type flagellum basal body"/>
    <property type="evidence" value="ECO:0007669"/>
    <property type="project" value="UniProtKB-SubCell"/>
</dbReference>
<dbReference type="InterPro" id="IPR001689">
    <property type="entry name" value="Flag_FliM"/>
</dbReference>
<evidence type="ECO:0000259" key="11">
    <source>
        <dbReference type="Pfam" id="PF01052"/>
    </source>
</evidence>
<dbReference type="PANTHER" id="PTHR30034:SF6">
    <property type="entry name" value="YOP PROTEINS TRANSLOCATION PROTEIN Q"/>
    <property type="match status" value="1"/>
</dbReference>
<evidence type="ECO:0000256" key="9">
    <source>
        <dbReference type="ARBA" id="ARBA00023143"/>
    </source>
</evidence>
<comment type="caution">
    <text evidence="12">The sequence shown here is derived from an EMBL/GenBank/DDBJ whole genome shotgun (WGS) entry which is preliminary data.</text>
</comment>
<dbReference type="SUPFAM" id="SSF103039">
    <property type="entry name" value="CheC-like"/>
    <property type="match status" value="1"/>
</dbReference>
<evidence type="ECO:0000256" key="5">
    <source>
        <dbReference type="ARBA" id="ARBA00022475"/>
    </source>
</evidence>
<dbReference type="PIRSF" id="PIRSF002888">
    <property type="entry name" value="FliM"/>
    <property type="match status" value="1"/>
</dbReference>
<gene>
    <name evidence="12" type="ORF">FB382_003316</name>
</gene>
<keyword evidence="12" id="KW-0966">Cell projection</keyword>
<dbReference type="Gene3D" id="3.40.1550.10">
    <property type="entry name" value="CheC-like"/>
    <property type="match status" value="1"/>
</dbReference>